<dbReference type="SUPFAM" id="SSF57850">
    <property type="entry name" value="RING/U-box"/>
    <property type="match status" value="2"/>
</dbReference>
<dbReference type="EMBL" id="VIBQ01000009">
    <property type="protein sequence ID" value="KAB8337141.1"/>
    <property type="molecule type" value="Genomic_DNA"/>
</dbReference>
<dbReference type="AlphaFoldDB" id="A0A5N6KPE6"/>
<name>A0A5N6KPE6_9ROSI</name>
<dbReference type="SUPFAM" id="SSF50044">
    <property type="entry name" value="SH3-domain"/>
    <property type="match status" value="1"/>
</dbReference>
<feature type="compositionally biased region" description="Basic and acidic residues" evidence="2">
    <location>
        <begin position="58"/>
        <end position="71"/>
    </location>
</feature>
<feature type="compositionally biased region" description="Basic and acidic residues" evidence="2">
    <location>
        <begin position="31"/>
        <end position="46"/>
    </location>
</feature>
<evidence type="ECO:0000256" key="2">
    <source>
        <dbReference type="SAM" id="MobiDB-lite"/>
    </source>
</evidence>
<gene>
    <name evidence="4" type="ORF">FH972_021445</name>
</gene>
<organism evidence="4 5">
    <name type="scientific">Carpinus fangiana</name>
    <dbReference type="NCBI Taxonomy" id="176857"/>
    <lineage>
        <taxon>Eukaryota</taxon>
        <taxon>Viridiplantae</taxon>
        <taxon>Streptophyta</taxon>
        <taxon>Embryophyta</taxon>
        <taxon>Tracheophyta</taxon>
        <taxon>Spermatophyta</taxon>
        <taxon>Magnoliopsida</taxon>
        <taxon>eudicotyledons</taxon>
        <taxon>Gunneridae</taxon>
        <taxon>Pentapetalae</taxon>
        <taxon>rosids</taxon>
        <taxon>fabids</taxon>
        <taxon>Fagales</taxon>
        <taxon>Betulaceae</taxon>
        <taxon>Carpinus</taxon>
    </lineage>
</organism>
<evidence type="ECO:0000313" key="4">
    <source>
        <dbReference type="EMBL" id="KAB8337141.1"/>
    </source>
</evidence>
<dbReference type="SMART" id="SM00326">
    <property type="entry name" value="SH3"/>
    <property type="match status" value="1"/>
</dbReference>
<feature type="region of interest" description="Disordered" evidence="2">
    <location>
        <begin position="563"/>
        <end position="599"/>
    </location>
</feature>
<feature type="domain" description="SH3" evidence="3">
    <location>
        <begin position="623"/>
        <end position="682"/>
    </location>
</feature>
<feature type="compositionally biased region" description="Polar residues" evidence="2">
    <location>
        <begin position="172"/>
        <end position="186"/>
    </location>
</feature>
<reference evidence="4 5" key="1">
    <citation type="submission" date="2019-06" db="EMBL/GenBank/DDBJ databases">
        <title>A chromosomal-level reference genome of Carpinus fangiana (Coryloideae, Betulaceae).</title>
        <authorList>
            <person name="Yang X."/>
            <person name="Wang Z."/>
            <person name="Zhang L."/>
            <person name="Hao G."/>
            <person name="Liu J."/>
            <person name="Yang Y."/>
        </authorList>
    </citation>
    <scope>NUCLEOTIDE SEQUENCE [LARGE SCALE GENOMIC DNA]</scope>
    <source>
        <strain evidence="4">Cfa_2016G</strain>
        <tissue evidence="4">Leaf</tissue>
    </source>
</reference>
<feature type="compositionally biased region" description="Basic residues" evidence="2">
    <location>
        <begin position="128"/>
        <end position="142"/>
    </location>
</feature>
<evidence type="ECO:0000313" key="5">
    <source>
        <dbReference type="Proteomes" id="UP000327013"/>
    </source>
</evidence>
<dbReference type="InterPro" id="IPR001452">
    <property type="entry name" value="SH3_domain"/>
</dbReference>
<dbReference type="OrthoDB" id="1305878at2759"/>
<feature type="compositionally biased region" description="Low complexity" evidence="2">
    <location>
        <begin position="75"/>
        <end position="85"/>
    </location>
</feature>
<feature type="region of interest" description="Disordered" evidence="2">
    <location>
        <begin position="436"/>
        <end position="460"/>
    </location>
</feature>
<comment type="caution">
    <text evidence="4">The sequence shown here is derived from an EMBL/GenBank/DDBJ whole genome shotgun (WGS) entry which is preliminary data.</text>
</comment>
<evidence type="ECO:0000256" key="1">
    <source>
        <dbReference type="ARBA" id="ARBA00022443"/>
    </source>
</evidence>
<proteinExistence type="predicted"/>
<dbReference type="InterPro" id="IPR036028">
    <property type="entry name" value="SH3-like_dom_sf"/>
</dbReference>
<evidence type="ECO:0000259" key="3">
    <source>
        <dbReference type="SMART" id="SM00326"/>
    </source>
</evidence>
<accession>A0A5N6KPE6</accession>
<feature type="compositionally biased region" description="Basic and acidic residues" evidence="2">
    <location>
        <begin position="199"/>
        <end position="211"/>
    </location>
</feature>
<feature type="compositionally biased region" description="Basic and acidic residues" evidence="2">
    <location>
        <begin position="219"/>
        <end position="240"/>
    </location>
</feature>
<dbReference type="Proteomes" id="UP000327013">
    <property type="component" value="Unassembled WGS sequence"/>
</dbReference>
<feature type="compositionally biased region" description="Low complexity" evidence="2">
    <location>
        <begin position="446"/>
        <end position="460"/>
    </location>
</feature>
<protein>
    <recommendedName>
        <fullName evidence="3">SH3 domain-containing protein</fullName>
    </recommendedName>
</protein>
<feature type="region of interest" description="Disordered" evidence="2">
    <location>
        <begin position="123"/>
        <end position="264"/>
    </location>
</feature>
<feature type="compositionally biased region" description="Low complexity" evidence="2">
    <location>
        <begin position="143"/>
        <end position="155"/>
    </location>
</feature>
<keyword evidence="5" id="KW-1185">Reference proteome</keyword>
<sequence>MNEVRELSLREVQSGSFGARERRGGARHGVRRTERDRTREIADRRQQQQAGNPSVRDASARRDGRLDRQVEHQSSLRSLLSASDVDSSDMQEEILRQITEEGLLDGIDLDNLQAEQEDEISERIAQAYRRRQREIQSGRRRAASSQPAARSQRGSPATRDEDHGPQARVRSRSSVADGQSTSTNGAEPTRAGNIPTPDTVREIQRQPERSATDLAVPRNVRETRDGDGTRTRSQESRRSTDPPPGTRISEQWRRGAAGVSPQPPAMSILVDDVPPDQASRLDAVAISNSSTAPAISCKRCSKAHIEYDLHYSCPSCSSLEGTYSLCRRCYLEGKGCLHWFGFGYAAWQRYERQAPPGGYPPGTDTPHNLQPRRYIKQPGPIVTLHNGVFCDICHNNANTCYWRCGYCNDGEWGFCNGCVSQAKHCTHPLLALALSAPSSPPPRPQPGLSSLLASSTPTDPPTLTALPTATSCNICSFSISPSQSHFHCPTCNNGDYDICNQCYSGLVSSGRISAADGPHGWRRCPSGHRMLVIGFVEDDAVQNLRRAVVEPVVGGWSLAKDVEHASQSPQHAADGRLDTSDGAQQRRAPAARAPPVPAKVTTDGVHAPEGALAHVLASNGYGTRVLALWTRVPDAGEGAVDELCFPRNAEVTEVEDINGDWYCGVYCRRRGLFPAPYGRVVMS</sequence>
<feature type="region of interest" description="Disordered" evidence="2">
    <location>
        <begin position="1"/>
        <end position="92"/>
    </location>
</feature>
<keyword evidence="1" id="KW-0728">SH3 domain</keyword>